<dbReference type="InterPro" id="IPR052638">
    <property type="entry name" value="PiggyBac_TE-derived"/>
</dbReference>
<dbReference type="OrthoDB" id="6437305at2759"/>
<gene>
    <name evidence="2" type="primary">ERCC6</name>
    <name evidence="2" type="ORF">NPIL_79021</name>
</gene>
<dbReference type="PANTHER" id="PTHR47055:SF3">
    <property type="entry name" value="PHORBOL-ESTER_DAG-TYPE DOMAIN-CONTAINING PROTEIN"/>
    <property type="match status" value="1"/>
</dbReference>
<dbReference type="PANTHER" id="PTHR47055">
    <property type="entry name" value="DDE_TNP_1_7 DOMAIN-CONTAINING PROTEIN"/>
    <property type="match status" value="1"/>
</dbReference>
<evidence type="ECO:0000313" key="2">
    <source>
        <dbReference type="EMBL" id="GFU03774.1"/>
    </source>
</evidence>
<evidence type="ECO:0000313" key="3">
    <source>
        <dbReference type="Proteomes" id="UP000887013"/>
    </source>
</evidence>
<feature type="domain" description="PiggyBac transposable element-derived protein" evidence="1">
    <location>
        <begin position="15"/>
        <end position="177"/>
    </location>
</feature>
<name>A0A8X6QA23_NEPPI</name>
<proteinExistence type="predicted"/>
<evidence type="ECO:0000259" key="1">
    <source>
        <dbReference type="Pfam" id="PF13843"/>
    </source>
</evidence>
<sequence length="199" mass="23027">MNHVKKSFPYDQKKKFHLNDNPKLKSGDKPGKIAPIYEELGKNLLQFGTFHKKLSIGESMIPYYGHHTCKMFIKGKHIRFGFKIWRLCSSSGYLFAMEIYSGRKNESSGMHLGEDVVTQLLSKIADPSRHEIYFDNFFTSYNLLKKLADSRIRATDTVRSNRIRQCPLLDNNTLVKKTRRAMDYCTDGTVFICNNNSLE</sequence>
<protein>
    <submittedName>
        <fullName evidence="2">Chimeric ERCC6-PGBD3 protein</fullName>
    </submittedName>
</protein>
<dbReference type="Proteomes" id="UP000887013">
    <property type="component" value="Unassembled WGS sequence"/>
</dbReference>
<dbReference type="EMBL" id="BMAW01027736">
    <property type="protein sequence ID" value="GFU03774.1"/>
    <property type="molecule type" value="Genomic_DNA"/>
</dbReference>
<dbReference type="GO" id="GO:0043565">
    <property type="term" value="F:sequence-specific DNA binding"/>
    <property type="evidence" value="ECO:0007669"/>
    <property type="project" value="TreeGrafter"/>
</dbReference>
<reference evidence="2" key="1">
    <citation type="submission" date="2020-08" db="EMBL/GenBank/DDBJ databases">
        <title>Multicomponent nature underlies the extraordinary mechanical properties of spider dragline silk.</title>
        <authorList>
            <person name="Kono N."/>
            <person name="Nakamura H."/>
            <person name="Mori M."/>
            <person name="Yoshida Y."/>
            <person name="Ohtoshi R."/>
            <person name="Malay A.D."/>
            <person name="Moran D.A.P."/>
            <person name="Tomita M."/>
            <person name="Numata K."/>
            <person name="Arakawa K."/>
        </authorList>
    </citation>
    <scope>NUCLEOTIDE SEQUENCE</scope>
</reference>
<keyword evidence="3" id="KW-1185">Reference proteome</keyword>
<comment type="caution">
    <text evidence="2">The sequence shown here is derived from an EMBL/GenBank/DDBJ whole genome shotgun (WGS) entry which is preliminary data.</text>
</comment>
<dbReference type="Pfam" id="PF13843">
    <property type="entry name" value="DDE_Tnp_1_7"/>
    <property type="match status" value="1"/>
</dbReference>
<dbReference type="AlphaFoldDB" id="A0A8X6QA23"/>
<dbReference type="InterPro" id="IPR029526">
    <property type="entry name" value="PGBD"/>
</dbReference>
<accession>A0A8X6QA23</accession>
<organism evidence="2 3">
    <name type="scientific">Nephila pilipes</name>
    <name type="common">Giant wood spider</name>
    <name type="synonym">Nephila maculata</name>
    <dbReference type="NCBI Taxonomy" id="299642"/>
    <lineage>
        <taxon>Eukaryota</taxon>
        <taxon>Metazoa</taxon>
        <taxon>Ecdysozoa</taxon>
        <taxon>Arthropoda</taxon>
        <taxon>Chelicerata</taxon>
        <taxon>Arachnida</taxon>
        <taxon>Araneae</taxon>
        <taxon>Araneomorphae</taxon>
        <taxon>Entelegynae</taxon>
        <taxon>Araneoidea</taxon>
        <taxon>Nephilidae</taxon>
        <taxon>Nephila</taxon>
    </lineage>
</organism>